<feature type="transmembrane region" description="Helical" evidence="10">
    <location>
        <begin position="459"/>
        <end position="483"/>
    </location>
</feature>
<dbReference type="GO" id="GO:0012505">
    <property type="term" value="C:endomembrane system"/>
    <property type="evidence" value="ECO:0007669"/>
    <property type="project" value="UniProtKB-SubCell"/>
</dbReference>
<dbReference type="AlphaFoldDB" id="A0A2I7N2X0"/>
<feature type="transmembrane region" description="Helical" evidence="10">
    <location>
        <begin position="290"/>
        <end position="311"/>
    </location>
</feature>
<feature type="transmembrane region" description="Helical" evidence="10">
    <location>
        <begin position="323"/>
        <end position="342"/>
    </location>
</feature>
<feature type="transmembrane region" description="Helical" evidence="10">
    <location>
        <begin position="44"/>
        <end position="65"/>
    </location>
</feature>
<evidence type="ECO:0000256" key="2">
    <source>
        <dbReference type="ARBA" id="ARBA00004922"/>
    </source>
</evidence>
<feature type="domain" description="Protein O-mannosyl-transferase C-terminal four TM" evidence="12">
    <location>
        <begin position="412"/>
        <end position="585"/>
    </location>
</feature>
<comment type="pathway">
    <text evidence="2 10">Protein modification; protein glycosylation.</text>
</comment>
<dbReference type="PANTHER" id="PTHR10050">
    <property type="entry name" value="DOLICHYL-PHOSPHATE-MANNOSE--PROTEIN MANNOSYLTRANSFERASE"/>
    <property type="match status" value="1"/>
</dbReference>
<evidence type="ECO:0000259" key="11">
    <source>
        <dbReference type="Pfam" id="PF02366"/>
    </source>
</evidence>
<proteinExistence type="inferred from homology"/>
<feature type="domain" description="ArnT-like N-terminal" evidence="11">
    <location>
        <begin position="238"/>
        <end position="402"/>
    </location>
</feature>
<name>A0A2I7N2X0_9NEIS</name>
<dbReference type="GO" id="GO:0005886">
    <property type="term" value="C:plasma membrane"/>
    <property type="evidence" value="ECO:0007669"/>
    <property type="project" value="UniProtKB-SubCell"/>
</dbReference>
<comment type="function">
    <text evidence="10">Protein O-mannosyltransferase that catalyzes the transfer of a single mannose residue from a polyprenol phospho-mannosyl lipidic donor to the hydroxyl group of selected serine and threonine residues in acceptor proteins.</text>
</comment>
<accession>A0A2I7N2X0</accession>
<feature type="transmembrane region" description="Helical" evidence="10">
    <location>
        <begin position="516"/>
        <end position="535"/>
    </location>
</feature>
<evidence type="ECO:0000256" key="9">
    <source>
        <dbReference type="ARBA" id="ARBA00093617"/>
    </source>
</evidence>
<evidence type="ECO:0000256" key="7">
    <source>
        <dbReference type="ARBA" id="ARBA00022989"/>
    </source>
</evidence>
<organism evidence="13 14">
    <name type="scientific">Aquella oligotrophica</name>
    <dbReference type="NCBI Taxonomy" id="2067065"/>
    <lineage>
        <taxon>Bacteria</taxon>
        <taxon>Pseudomonadati</taxon>
        <taxon>Pseudomonadota</taxon>
        <taxon>Betaproteobacteria</taxon>
        <taxon>Neisseriales</taxon>
        <taxon>Neisseriaceae</taxon>
        <taxon>Aquella</taxon>
    </lineage>
</organism>
<dbReference type="OrthoDB" id="8571007at2"/>
<keyword evidence="8 10" id="KW-0472">Membrane</keyword>
<gene>
    <name evidence="13" type="ORF">CUN60_00285</name>
</gene>
<dbReference type="UniPathway" id="UPA00378"/>
<keyword evidence="4 10" id="KW-0328">Glycosyltransferase</keyword>
<keyword evidence="10" id="KW-1003">Cell membrane</keyword>
<dbReference type="KEGG" id="nba:CUN60_00285"/>
<feature type="transmembrane region" description="Helical" evidence="10">
    <location>
        <begin position="377"/>
        <end position="395"/>
    </location>
</feature>
<keyword evidence="14" id="KW-1185">Reference proteome</keyword>
<feature type="transmembrane region" description="Helical" evidence="10">
    <location>
        <begin position="348"/>
        <end position="365"/>
    </location>
</feature>
<dbReference type="InterPro" id="IPR032421">
    <property type="entry name" value="PMT_4TMC"/>
</dbReference>
<dbReference type="Proteomes" id="UP000236655">
    <property type="component" value="Chromosome"/>
</dbReference>
<evidence type="ECO:0000256" key="8">
    <source>
        <dbReference type="ARBA" id="ARBA00023136"/>
    </source>
</evidence>
<dbReference type="EC" id="2.4.1.-" evidence="10"/>
<evidence type="ECO:0000256" key="5">
    <source>
        <dbReference type="ARBA" id="ARBA00022679"/>
    </source>
</evidence>
<dbReference type="Pfam" id="PF02366">
    <property type="entry name" value="PMT"/>
    <property type="match status" value="1"/>
</dbReference>
<evidence type="ECO:0000256" key="10">
    <source>
        <dbReference type="RuleBase" id="RU367007"/>
    </source>
</evidence>
<reference evidence="14" key="1">
    <citation type="submission" date="2017-11" db="EMBL/GenBank/DDBJ databases">
        <authorList>
            <person name="Chan K.G."/>
            <person name="Lee L.S."/>
        </authorList>
    </citation>
    <scope>NUCLEOTIDE SEQUENCE [LARGE SCALE GENOMIC DNA]</scope>
    <source>
        <strain evidence="14">DSM 100970</strain>
    </source>
</reference>
<feature type="transmembrane region" description="Helical" evidence="10">
    <location>
        <begin position="221"/>
        <end position="240"/>
    </location>
</feature>
<feature type="transmembrane region" description="Helical" evidence="10">
    <location>
        <begin position="492"/>
        <end position="510"/>
    </location>
</feature>
<evidence type="ECO:0000313" key="13">
    <source>
        <dbReference type="EMBL" id="AUR50796.1"/>
    </source>
</evidence>
<evidence type="ECO:0000256" key="3">
    <source>
        <dbReference type="ARBA" id="ARBA00007222"/>
    </source>
</evidence>
<keyword evidence="6 10" id="KW-0812">Transmembrane</keyword>
<dbReference type="Pfam" id="PF16192">
    <property type="entry name" value="PMT_4TMC"/>
    <property type="match status" value="1"/>
</dbReference>
<protein>
    <recommendedName>
        <fullName evidence="9 10">Polyprenol-phosphate-mannose--protein mannosyltransferase</fullName>
        <ecNumber evidence="10">2.4.1.-</ecNumber>
    </recommendedName>
</protein>
<dbReference type="InterPro" id="IPR027005">
    <property type="entry name" value="PMT-like"/>
</dbReference>
<evidence type="ECO:0000259" key="12">
    <source>
        <dbReference type="Pfam" id="PF16192"/>
    </source>
</evidence>
<dbReference type="EMBL" id="CP024847">
    <property type="protein sequence ID" value="AUR50796.1"/>
    <property type="molecule type" value="Genomic_DNA"/>
</dbReference>
<dbReference type="RefSeq" id="WP_102950096.1">
    <property type="nucleotide sequence ID" value="NZ_CP024847.1"/>
</dbReference>
<keyword evidence="7 10" id="KW-1133">Transmembrane helix</keyword>
<feature type="transmembrane region" description="Helical" evidence="10">
    <location>
        <begin position="247"/>
        <end position="264"/>
    </location>
</feature>
<evidence type="ECO:0000256" key="4">
    <source>
        <dbReference type="ARBA" id="ARBA00022676"/>
    </source>
</evidence>
<sequence>MDYIKLLQPIVIFSLLVLIFIFVLKRYPTAKTTAVLDAKDKKIIGLLTLIYGVISFCYFGAFNAFGSWHVGNPDQSFDIVFNKPQQIEKIYYYYGVGDGNLKLEYTTDRGETGTFPFRSEWSFYKWQSINFPITQSIRQLTIKPETPGIELKRLTFFNANQQITDFKIVASAETAAELNAVVGKKFINHYDNSYLSSTFFDEVYYARTAYEYLQGLPPYSWVHPPLGILLIAIGIIIFGMNPVGWRFIPDITGIIMIAVIYIFAKELFKSRKAAIISSFLLMFDFMHFTMGRMASIDSSATLFILCEYYFLYKYFSFRMNQQLNNAVRSLLFCGLFFGLAMASKWQGLYTAPLVFVCLIYAELFKNKLAFKTLINKFCLYAVMLILLPIGLYLLAYSSSFMTNQQTNILSFVINMQEAMLNYHHSYALNVTHPYSSNWWSWPLLVKPLSLYYWQNDSGLASSIVLMGNPAIWWSGILAVAIILKSIIKDKRLLTTQLLLMILSLYLPWIFIGRLSFIYYFYSVTPFWILAITYVLNEQLQVGNKKYVYGYLLICGLLFIMFYPVISGVPFYRSYVIKYLLWFSSWNF</sequence>
<feature type="transmembrane region" description="Helical" evidence="10">
    <location>
        <begin position="6"/>
        <end position="24"/>
    </location>
</feature>
<evidence type="ECO:0000313" key="14">
    <source>
        <dbReference type="Proteomes" id="UP000236655"/>
    </source>
</evidence>
<comment type="subcellular location">
    <subcellularLocation>
        <location evidence="10">Cell membrane</location>
    </subcellularLocation>
    <subcellularLocation>
        <location evidence="1">Endomembrane system</location>
        <topology evidence="1">Multi-pass membrane protein</topology>
    </subcellularLocation>
</comment>
<comment type="similarity">
    <text evidence="3 10">Belongs to the glycosyltransferase 39 family.</text>
</comment>
<keyword evidence="5 10" id="KW-0808">Transferase</keyword>
<dbReference type="InterPro" id="IPR003342">
    <property type="entry name" value="ArnT-like_N"/>
</dbReference>
<evidence type="ECO:0000256" key="1">
    <source>
        <dbReference type="ARBA" id="ARBA00004127"/>
    </source>
</evidence>
<dbReference type="GO" id="GO:0004169">
    <property type="term" value="F:dolichyl-phosphate-mannose-protein mannosyltransferase activity"/>
    <property type="evidence" value="ECO:0007669"/>
    <property type="project" value="UniProtKB-UniRule"/>
</dbReference>
<feature type="transmembrane region" description="Helical" evidence="10">
    <location>
        <begin position="547"/>
        <end position="565"/>
    </location>
</feature>
<evidence type="ECO:0000256" key="6">
    <source>
        <dbReference type="ARBA" id="ARBA00022692"/>
    </source>
</evidence>